<evidence type="ECO:0000313" key="11">
    <source>
        <dbReference type="EMBL" id="MBB5019865.1"/>
    </source>
</evidence>
<accession>A0A840MR10</accession>
<evidence type="ECO:0000256" key="5">
    <source>
        <dbReference type="ARBA" id="ARBA00022500"/>
    </source>
</evidence>
<evidence type="ECO:0000256" key="7">
    <source>
        <dbReference type="ARBA" id="ARBA00022801"/>
    </source>
</evidence>
<keyword evidence="5" id="KW-0145">Chemotaxis</keyword>
<dbReference type="Gene3D" id="1.10.287.500">
    <property type="entry name" value="Helix hairpin bin"/>
    <property type="match status" value="1"/>
</dbReference>
<keyword evidence="8" id="KW-0904">Protein phosphatase</keyword>
<dbReference type="GO" id="GO:0005737">
    <property type="term" value="C:cytoplasm"/>
    <property type="evidence" value="ECO:0007669"/>
    <property type="project" value="UniProtKB-SubCell"/>
</dbReference>
<evidence type="ECO:0000256" key="8">
    <source>
        <dbReference type="ARBA" id="ARBA00022912"/>
    </source>
</evidence>
<evidence type="ECO:0000256" key="4">
    <source>
        <dbReference type="ARBA" id="ARBA00022490"/>
    </source>
</evidence>
<proteinExistence type="inferred from homology"/>
<dbReference type="GO" id="GO:0050920">
    <property type="term" value="P:regulation of chemotaxis"/>
    <property type="evidence" value="ECO:0007669"/>
    <property type="project" value="InterPro"/>
</dbReference>
<keyword evidence="6" id="KW-0283">Flagellar rotation</keyword>
<feature type="region of interest" description="Disordered" evidence="10">
    <location>
        <begin position="22"/>
        <end position="63"/>
    </location>
</feature>
<dbReference type="PANTHER" id="PTHR43693">
    <property type="entry name" value="PROTEIN PHOSPHATASE CHEZ"/>
    <property type="match status" value="1"/>
</dbReference>
<dbReference type="SUPFAM" id="SSF75708">
    <property type="entry name" value="Chemotaxis phosphatase CheZ"/>
    <property type="match status" value="1"/>
</dbReference>
<evidence type="ECO:0000256" key="1">
    <source>
        <dbReference type="ARBA" id="ARBA00004496"/>
    </source>
</evidence>
<evidence type="ECO:0000256" key="2">
    <source>
        <dbReference type="ARBA" id="ARBA00005908"/>
    </source>
</evidence>
<evidence type="ECO:0000313" key="12">
    <source>
        <dbReference type="Proteomes" id="UP000575898"/>
    </source>
</evidence>
<keyword evidence="12" id="KW-1185">Reference proteome</keyword>
<sequence length="267" mass="28878">MNNAAMDSGDSDELQALFDSIVESNKPSSGSAAPAAAPTAAVANAPDSTGAGDPLSKAAGFAGGDLNEPASSMFSKIGQLTRHLHDTLRELGYDKSLEEAASAIPDARDRLNYVATMTEQAAERALNAVDAAMPLQEKIQDRSGELSEKWDKLFAKQLSVEEFRTLVHETRQFLNDTNQHSKDTNSQLLEIMMAQDFQDLTGQVIKKIVAMAKDMEQNLLGFLVEFASQNRRTDNSLLNGPVVNSEGRADVVTSQEQVDDLLESLGF</sequence>
<dbReference type="Proteomes" id="UP000575898">
    <property type="component" value="Unassembled WGS sequence"/>
</dbReference>
<organism evidence="11 12">
    <name type="scientific">Chitinivorax tropicus</name>
    <dbReference type="NCBI Taxonomy" id="714531"/>
    <lineage>
        <taxon>Bacteria</taxon>
        <taxon>Pseudomonadati</taxon>
        <taxon>Pseudomonadota</taxon>
        <taxon>Betaproteobacteria</taxon>
        <taxon>Chitinivorax</taxon>
    </lineage>
</organism>
<dbReference type="GO" id="GO:0004721">
    <property type="term" value="F:phosphoprotein phosphatase activity"/>
    <property type="evidence" value="ECO:0007669"/>
    <property type="project" value="UniProtKB-KW"/>
</dbReference>
<dbReference type="GO" id="GO:0009288">
    <property type="term" value="C:bacterial-type flagellum"/>
    <property type="evidence" value="ECO:0007669"/>
    <property type="project" value="InterPro"/>
</dbReference>
<evidence type="ECO:0000256" key="6">
    <source>
        <dbReference type="ARBA" id="ARBA00022779"/>
    </source>
</evidence>
<dbReference type="GO" id="GO:0097588">
    <property type="term" value="P:archaeal or bacterial-type flagellum-dependent cell motility"/>
    <property type="evidence" value="ECO:0007669"/>
    <property type="project" value="UniProtKB-KW"/>
</dbReference>
<name>A0A840MR10_9PROT</name>
<dbReference type="InterPro" id="IPR050992">
    <property type="entry name" value="CheZ_family_phosphatases"/>
</dbReference>
<evidence type="ECO:0000256" key="9">
    <source>
        <dbReference type="ARBA" id="ARBA00029599"/>
    </source>
</evidence>
<feature type="compositionally biased region" description="Low complexity" evidence="10">
    <location>
        <begin position="27"/>
        <end position="48"/>
    </location>
</feature>
<dbReference type="EMBL" id="JACHHY010000021">
    <property type="protein sequence ID" value="MBB5019865.1"/>
    <property type="molecule type" value="Genomic_DNA"/>
</dbReference>
<dbReference type="GO" id="GO:0006935">
    <property type="term" value="P:chemotaxis"/>
    <property type="evidence" value="ECO:0007669"/>
    <property type="project" value="UniProtKB-KW"/>
</dbReference>
<dbReference type="AlphaFoldDB" id="A0A840MR10"/>
<dbReference type="NCBIfam" id="NF008368">
    <property type="entry name" value="PRK11166.1"/>
    <property type="match status" value="1"/>
</dbReference>
<evidence type="ECO:0000256" key="10">
    <source>
        <dbReference type="SAM" id="MobiDB-lite"/>
    </source>
</evidence>
<comment type="subcellular location">
    <subcellularLocation>
        <location evidence="1">Cytoplasm</location>
    </subcellularLocation>
</comment>
<protein>
    <recommendedName>
        <fullName evidence="3">Protein phosphatase CheZ</fullName>
    </recommendedName>
    <alternativeName>
        <fullName evidence="9">Chemotaxis protein CheZ</fullName>
    </alternativeName>
</protein>
<dbReference type="PANTHER" id="PTHR43693:SF1">
    <property type="entry name" value="PROTEIN PHOSPHATASE CHEZ"/>
    <property type="match status" value="1"/>
</dbReference>
<dbReference type="Pfam" id="PF04344">
    <property type="entry name" value="CheZ"/>
    <property type="match status" value="1"/>
</dbReference>
<keyword evidence="7" id="KW-0378">Hydrolase</keyword>
<comment type="similarity">
    <text evidence="2">Belongs to the CheZ family.</text>
</comment>
<keyword evidence="4" id="KW-0963">Cytoplasm</keyword>
<dbReference type="InterPro" id="IPR007439">
    <property type="entry name" value="Chemotax_Pase_CheZ"/>
</dbReference>
<comment type="caution">
    <text evidence="11">The sequence shown here is derived from an EMBL/GenBank/DDBJ whole genome shotgun (WGS) entry which is preliminary data.</text>
</comment>
<gene>
    <name evidence="11" type="ORF">HNQ59_003173</name>
</gene>
<dbReference type="RefSeq" id="WP_343074296.1">
    <property type="nucleotide sequence ID" value="NZ_JACHHY010000021.1"/>
</dbReference>
<reference evidence="11 12" key="1">
    <citation type="submission" date="2020-08" db="EMBL/GenBank/DDBJ databases">
        <title>Genomic Encyclopedia of Type Strains, Phase IV (KMG-IV): sequencing the most valuable type-strain genomes for metagenomic binning, comparative biology and taxonomic classification.</title>
        <authorList>
            <person name="Goeker M."/>
        </authorList>
    </citation>
    <scope>NUCLEOTIDE SEQUENCE [LARGE SCALE GENOMIC DNA]</scope>
    <source>
        <strain evidence="11 12">DSM 27165</strain>
    </source>
</reference>
<evidence type="ECO:0000256" key="3">
    <source>
        <dbReference type="ARBA" id="ARBA00018484"/>
    </source>
</evidence>